<dbReference type="PANTHER" id="PTHR43540">
    <property type="entry name" value="PEROXYUREIDOACRYLATE/UREIDOACRYLATE AMIDOHYDROLASE-RELATED"/>
    <property type="match status" value="1"/>
</dbReference>
<dbReference type="EMBL" id="FOMG01000001">
    <property type="protein sequence ID" value="SFC15954.1"/>
    <property type="molecule type" value="Genomic_DNA"/>
</dbReference>
<dbReference type="InterPro" id="IPR050272">
    <property type="entry name" value="Isochorismatase-like_hydrls"/>
</dbReference>
<keyword evidence="5" id="KW-1185">Reference proteome</keyword>
<dbReference type="Pfam" id="PF00857">
    <property type="entry name" value="Isochorismatase"/>
    <property type="match status" value="1"/>
</dbReference>
<dbReference type="AlphaFoldDB" id="A0A1I1GW93"/>
<dbReference type="RefSeq" id="WP_090087514.1">
    <property type="nucleotide sequence ID" value="NZ_FOMG01000001.1"/>
</dbReference>
<evidence type="ECO:0000256" key="2">
    <source>
        <dbReference type="ARBA" id="ARBA00022801"/>
    </source>
</evidence>
<dbReference type="STRING" id="119641.SAMN05421842_10185"/>
<dbReference type="PANTHER" id="PTHR43540:SF14">
    <property type="entry name" value="ISOCHORISMATASE"/>
    <property type="match status" value="1"/>
</dbReference>
<dbReference type="Proteomes" id="UP000199263">
    <property type="component" value="Unassembled WGS sequence"/>
</dbReference>
<dbReference type="InterPro" id="IPR036380">
    <property type="entry name" value="Isochorismatase-like_sf"/>
</dbReference>
<keyword evidence="2" id="KW-0378">Hydrolase</keyword>
<proteinExistence type="inferred from homology"/>
<evidence type="ECO:0000256" key="1">
    <source>
        <dbReference type="ARBA" id="ARBA00006336"/>
    </source>
</evidence>
<feature type="domain" description="Isochorismatase-like" evidence="3">
    <location>
        <begin position="5"/>
        <end position="138"/>
    </location>
</feature>
<dbReference type="InterPro" id="IPR000868">
    <property type="entry name" value="Isochorismatase-like_dom"/>
</dbReference>
<sequence>MNKIALLVVDIQEGLVVKNPFNKEITINNIELLIKECRTNNVEVIYVRHDGGEGDELESGSKGWQIYDKIAPKNSEKIIEKQYNSSFKNTELKEYLDSKNIDTLILVGMQTEYCIDTTCKVAFEYGFKLIIPEETNTTFDNGCISGKDIYKYYNFKIWKNRFARLEKVQDVIKLFTRSI</sequence>
<name>A0A1I1GW93_9CLOT</name>
<gene>
    <name evidence="4" type="ORF">SAMN05421842_10185</name>
</gene>
<dbReference type="GO" id="GO:0016787">
    <property type="term" value="F:hydrolase activity"/>
    <property type="evidence" value="ECO:0007669"/>
    <property type="project" value="UniProtKB-KW"/>
</dbReference>
<organism evidence="4 5">
    <name type="scientific">Clostridium uliginosum</name>
    <dbReference type="NCBI Taxonomy" id="119641"/>
    <lineage>
        <taxon>Bacteria</taxon>
        <taxon>Bacillati</taxon>
        <taxon>Bacillota</taxon>
        <taxon>Clostridia</taxon>
        <taxon>Eubacteriales</taxon>
        <taxon>Clostridiaceae</taxon>
        <taxon>Clostridium</taxon>
    </lineage>
</organism>
<evidence type="ECO:0000313" key="5">
    <source>
        <dbReference type="Proteomes" id="UP000199263"/>
    </source>
</evidence>
<comment type="similarity">
    <text evidence="1">Belongs to the isochorismatase family.</text>
</comment>
<reference evidence="4 5" key="1">
    <citation type="submission" date="2016-10" db="EMBL/GenBank/DDBJ databases">
        <authorList>
            <person name="de Groot N.N."/>
        </authorList>
    </citation>
    <scope>NUCLEOTIDE SEQUENCE [LARGE SCALE GENOMIC DNA]</scope>
    <source>
        <strain evidence="4 5">DSM 12992</strain>
    </source>
</reference>
<dbReference type="CDD" id="cd01014">
    <property type="entry name" value="nicotinamidase_related"/>
    <property type="match status" value="1"/>
</dbReference>
<dbReference type="OrthoDB" id="9785724at2"/>
<dbReference type="Gene3D" id="3.40.50.850">
    <property type="entry name" value="Isochorismatase-like"/>
    <property type="match status" value="1"/>
</dbReference>
<protein>
    <submittedName>
        <fullName evidence="4">Nicotinamidase-related amidase</fullName>
    </submittedName>
</protein>
<evidence type="ECO:0000259" key="3">
    <source>
        <dbReference type="Pfam" id="PF00857"/>
    </source>
</evidence>
<evidence type="ECO:0000313" key="4">
    <source>
        <dbReference type="EMBL" id="SFC15954.1"/>
    </source>
</evidence>
<accession>A0A1I1GW93</accession>
<dbReference type="SUPFAM" id="SSF52499">
    <property type="entry name" value="Isochorismatase-like hydrolases"/>
    <property type="match status" value="1"/>
</dbReference>